<reference evidence="2" key="2">
    <citation type="submission" date="2021-04" db="EMBL/GenBank/DDBJ databases">
        <authorList>
            <person name="Gilroy R."/>
        </authorList>
    </citation>
    <scope>NUCLEOTIDE SEQUENCE</scope>
    <source>
        <strain evidence="2">ChiHjej12B11-1927</strain>
    </source>
</reference>
<protein>
    <submittedName>
        <fullName evidence="2">FHA domain-containing protein</fullName>
    </submittedName>
</protein>
<evidence type="ECO:0000259" key="1">
    <source>
        <dbReference type="PROSITE" id="PS50006"/>
    </source>
</evidence>
<evidence type="ECO:0000313" key="3">
    <source>
        <dbReference type="Proteomes" id="UP000824230"/>
    </source>
</evidence>
<dbReference type="InterPro" id="IPR008984">
    <property type="entry name" value="SMAD_FHA_dom_sf"/>
</dbReference>
<dbReference type="AlphaFoldDB" id="A0A9D1VPH6"/>
<dbReference type="Pfam" id="PF00498">
    <property type="entry name" value="FHA"/>
    <property type="match status" value="1"/>
</dbReference>
<organism evidence="2 3">
    <name type="scientific">Candidatus Blautia pullistercoris</name>
    <dbReference type="NCBI Taxonomy" id="2838499"/>
    <lineage>
        <taxon>Bacteria</taxon>
        <taxon>Bacillati</taxon>
        <taxon>Bacillota</taxon>
        <taxon>Clostridia</taxon>
        <taxon>Lachnospirales</taxon>
        <taxon>Lachnospiraceae</taxon>
        <taxon>Blautia</taxon>
    </lineage>
</organism>
<dbReference type="SUPFAM" id="SSF49879">
    <property type="entry name" value="SMAD/FHA domain"/>
    <property type="match status" value="1"/>
</dbReference>
<dbReference type="Proteomes" id="UP000824230">
    <property type="component" value="Unassembled WGS sequence"/>
</dbReference>
<feature type="domain" description="FHA" evidence="1">
    <location>
        <begin position="111"/>
        <end position="165"/>
    </location>
</feature>
<sequence length="189" mass="20867">MVMGILGILAVILLTAVLAGIITWKLLTRTDGNGSTGKKVYISRKGAYVDDGNLGGKSGELFKVIVRGEDGTVITEQGYGWGSGQDRGRREIVLESLTNGKTYQSNFSREIMLGREIAGLTDSPVISLSFSSVSRRHCRIFLRDTLVLAEDLGSTYGTFINEKQVLQEAEIRDQDMLQLGYEKFLVRIR</sequence>
<dbReference type="InterPro" id="IPR000253">
    <property type="entry name" value="FHA_dom"/>
</dbReference>
<dbReference type="SMART" id="SM00240">
    <property type="entry name" value="FHA"/>
    <property type="match status" value="1"/>
</dbReference>
<name>A0A9D1VPH6_9FIRM</name>
<dbReference type="PROSITE" id="PS50006">
    <property type="entry name" value="FHA_DOMAIN"/>
    <property type="match status" value="1"/>
</dbReference>
<proteinExistence type="predicted"/>
<dbReference type="CDD" id="cd00060">
    <property type="entry name" value="FHA"/>
    <property type="match status" value="1"/>
</dbReference>
<dbReference type="EMBL" id="DXFG01000331">
    <property type="protein sequence ID" value="HIX39029.1"/>
    <property type="molecule type" value="Genomic_DNA"/>
</dbReference>
<gene>
    <name evidence="2" type="ORF">H9738_14375</name>
</gene>
<accession>A0A9D1VPH6</accession>
<comment type="caution">
    <text evidence="2">The sequence shown here is derived from an EMBL/GenBank/DDBJ whole genome shotgun (WGS) entry which is preliminary data.</text>
</comment>
<reference evidence="2" key="1">
    <citation type="journal article" date="2021" name="PeerJ">
        <title>Extensive microbial diversity within the chicken gut microbiome revealed by metagenomics and culture.</title>
        <authorList>
            <person name="Gilroy R."/>
            <person name="Ravi A."/>
            <person name="Getino M."/>
            <person name="Pursley I."/>
            <person name="Horton D.L."/>
            <person name="Alikhan N.F."/>
            <person name="Baker D."/>
            <person name="Gharbi K."/>
            <person name="Hall N."/>
            <person name="Watson M."/>
            <person name="Adriaenssens E.M."/>
            <person name="Foster-Nyarko E."/>
            <person name="Jarju S."/>
            <person name="Secka A."/>
            <person name="Antonio M."/>
            <person name="Oren A."/>
            <person name="Chaudhuri R.R."/>
            <person name="La Ragione R."/>
            <person name="Hildebrand F."/>
            <person name="Pallen M.J."/>
        </authorList>
    </citation>
    <scope>NUCLEOTIDE SEQUENCE</scope>
    <source>
        <strain evidence="2">ChiHjej12B11-1927</strain>
    </source>
</reference>
<dbReference type="Gene3D" id="2.60.200.20">
    <property type="match status" value="1"/>
</dbReference>
<evidence type="ECO:0000313" key="2">
    <source>
        <dbReference type="EMBL" id="HIX39029.1"/>
    </source>
</evidence>